<dbReference type="Proteomes" id="UP000502035">
    <property type="component" value="Chromosome"/>
</dbReference>
<evidence type="ECO:0000256" key="7">
    <source>
        <dbReference type="ARBA" id="ARBA00034617"/>
    </source>
</evidence>
<keyword evidence="6" id="KW-0413">Isomerase</keyword>
<dbReference type="Gene3D" id="1.10.150.80">
    <property type="entry name" value="HRDC domain"/>
    <property type="match status" value="1"/>
</dbReference>
<feature type="domain" description="HRDC" evidence="11">
    <location>
        <begin position="608"/>
        <end position="683"/>
    </location>
</feature>
<dbReference type="PANTHER" id="PTHR11070:SF69">
    <property type="entry name" value="ATP-DEPENDENT DNA HELICASE UVRD2"/>
    <property type="match status" value="1"/>
</dbReference>
<evidence type="ECO:0000256" key="6">
    <source>
        <dbReference type="ARBA" id="ARBA00023235"/>
    </source>
</evidence>
<sequence length="683" mass="73960">MPTPDELLDALDPEQRQVAEAIRGPVRVLAGAGTGKTRAVTHRIAYGVATGVYAPSEVLAVTFTTRAAGEMRGRLRTLGAGGVQARTFHSAALRQLRYFWPRVHGRELPDLIDSKIGLLAGAARRLRIQSDQALLRDLASEVEWAKVSNVSPDRYASVAEQRDRSVAHLDAATVARVFEGYEEIKRGQSRMDMEDVLLFAAGLLADEEAVAAQVRRQYKWLVVDEFQDVSPLQSALLDLWLGGRDEICVVGDPAQTIYSFAGANASYLRDFTTKHPGATSIELVRNYRSSPQVVAAANRLLAGTSSAGVKLLAQRPAGPEVTYRAFPDEVAEAAAAADQVASLRAGGVPAGEMAILFRINAQSESFEDALSQRKIPYVVRGAARFFERAEVRQAVTLLRGTARSGQADGSVSQLVRATLSGMGWSSEPPSTRGETRNRWESLQALVDQAGEFAIEHPDADLGAFVDDLDRRAAEQHAPVADGVTLATLHSAKGLEWDAVLLCGMQDGTMPITYADTPAAVEEERRLLYVGMTRARSHLSISWAAARNPGGRGSRKPSRFLHGVAEVERSAAVTTSRDRNRKARHCRECGGALGSPAEKKIGRCAGCPASYDMALFERLREWRLARASDDSVPAFVVFTDATLELIAEHRPTDQRGLLKISGVGASKLEKYGDDVLALLAGREI</sequence>
<dbReference type="InterPro" id="IPR014016">
    <property type="entry name" value="UvrD-like_ATP-bd"/>
</dbReference>
<dbReference type="GO" id="GO:0005524">
    <property type="term" value="F:ATP binding"/>
    <property type="evidence" value="ECO:0007669"/>
    <property type="project" value="UniProtKB-UniRule"/>
</dbReference>
<feature type="domain" description="UvrD-like helicase ATP-binding" evidence="12">
    <location>
        <begin position="9"/>
        <end position="290"/>
    </location>
</feature>
<comment type="catalytic activity">
    <reaction evidence="9">
        <text>ATP + H2O = ADP + phosphate + H(+)</text>
        <dbReference type="Rhea" id="RHEA:13065"/>
        <dbReference type="ChEBI" id="CHEBI:15377"/>
        <dbReference type="ChEBI" id="CHEBI:15378"/>
        <dbReference type="ChEBI" id="CHEBI:30616"/>
        <dbReference type="ChEBI" id="CHEBI:43474"/>
        <dbReference type="ChEBI" id="CHEBI:456216"/>
        <dbReference type="EC" id="5.6.2.4"/>
    </reaction>
</comment>
<dbReference type="SUPFAM" id="SSF47819">
    <property type="entry name" value="HRDC-like"/>
    <property type="match status" value="1"/>
</dbReference>
<dbReference type="InterPro" id="IPR014017">
    <property type="entry name" value="DNA_helicase_UvrD-like_C"/>
</dbReference>
<evidence type="ECO:0000256" key="4">
    <source>
        <dbReference type="ARBA" id="ARBA00022806"/>
    </source>
</evidence>
<dbReference type="FunFam" id="3.40.50.300:FF:001181">
    <property type="entry name" value="DNA helicase"/>
    <property type="match status" value="1"/>
</dbReference>
<dbReference type="PROSITE" id="PS51217">
    <property type="entry name" value="UVRD_HELICASE_CTER"/>
    <property type="match status" value="1"/>
</dbReference>
<evidence type="ECO:0000313" key="14">
    <source>
        <dbReference type="EMBL" id="QIK75651.1"/>
    </source>
</evidence>
<dbReference type="InterPro" id="IPR002121">
    <property type="entry name" value="HRDC_dom"/>
</dbReference>
<dbReference type="CDD" id="cd17932">
    <property type="entry name" value="DEXQc_UvrD"/>
    <property type="match status" value="1"/>
</dbReference>
<dbReference type="EC" id="5.6.2.4" evidence="8"/>
<dbReference type="Gene3D" id="3.40.50.300">
    <property type="entry name" value="P-loop containing nucleotide triphosphate hydrolases"/>
    <property type="match status" value="3"/>
</dbReference>
<feature type="binding site" evidence="10">
    <location>
        <begin position="30"/>
        <end position="37"/>
    </location>
    <ligand>
        <name>ATP</name>
        <dbReference type="ChEBI" id="CHEBI:30616"/>
    </ligand>
</feature>
<name>A0A6G7YG83_9ACTN</name>
<comment type="similarity">
    <text evidence="1">Belongs to the helicase family. UvrD subfamily.</text>
</comment>
<evidence type="ECO:0000256" key="3">
    <source>
        <dbReference type="ARBA" id="ARBA00022801"/>
    </source>
</evidence>
<dbReference type="InterPro" id="IPR044876">
    <property type="entry name" value="HRDC_dom_sf"/>
</dbReference>
<dbReference type="AlphaFoldDB" id="A0A6G7YG83"/>
<evidence type="ECO:0000256" key="5">
    <source>
        <dbReference type="ARBA" id="ARBA00022840"/>
    </source>
</evidence>
<keyword evidence="3 10" id="KW-0378">Hydrolase</keyword>
<feature type="domain" description="UvrD-like helicase C-terminal" evidence="13">
    <location>
        <begin position="291"/>
        <end position="536"/>
    </location>
</feature>
<keyword evidence="4 10" id="KW-0347">Helicase</keyword>
<proteinExistence type="inferred from homology"/>
<dbReference type="EMBL" id="CP049866">
    <property type="protein sequence ID" value="QIK75651.1"/>
    <property type="molecule type" value="Genomic_DNA"/>
</dbReference>
<dbReference type="GO" id="GO:0003677">
    <property type="term" value="F:DNA binding"/>
    <property type="evidence" value="ECO:0007669"/>
    <property type="project" value="InterPro"/>
</dbReference>
<evidence type="ECO:0000256" key="10">
    <source>
        <dbReference type="PROSITE-ProRule" id="PRU00560"/>
    </source>
</evidence>
<gene>
    <name evidence="14" type="ORF">G7071_09540</name>
</gene>
<evidence type="ECO:0000256" key="8">
    <source>
        <dbReference type="ARBA" id="ARBA00034808"/>
    </source>
</evidence>
<dbReference type="Gene3D" id="1.10.10.160">
    <property type="match status" value="1"/>
</dbReference>
<dbReference type="SUPFAM" id="SSF52540">
    <property type="entry name" value="P-loop containing nucleoside triphosphate hydrolases"/>
    <property type="match status" value="1"/>
</dbReference>
<comment type="catalytic activity">
    <reaction evidence="7">
        <text>Couples ATP hydrolysis with the unwinding of duplex DNA by translocating in the 3'-5' direction.</text>
        <dbReference type="EC" id="5.6.2.4"/>
    </reaction>
</comment>
<dbReference type="GO" id="GO:0000725">
    <property type="term" value="P:recombinational repair"/>
    <property type="evidence" value="ECO:0007669"/>
    <property type="project" value="TreeGrafter"/>
</dbReference>
<dbReference type="PANTHER" id="PTHR11070">
    <property type="entry name" value="UVRD / RECB / PCRA DNA HELICASE FAMILY MEMBER"/>
    <property type="match status" value="1"/>
</dbReference>
<dbReference type="InterPro" id="IPR027417">
    <property type="entry name" value="P-loop_NTPase"/>
</dbReference>
<dbReference type="GO" id="GO:0016787">
    <property type="term" value="F:hydrolase activity"/>
    <property type="evidence" value="ECO:0007669"/>
    <property type="project" value="UniProtKB-UniRule"/>
</dbReference>
<keyword evidence="2 10" id="KW-0547">Nucleotide-binding</keyword>
<dbReference type="Pfam" id="PF00570">
    <property type="entry name" value="HRDC"/>
    <property type="match status" value="1"/>
</dbReference>
<evidence type="ECO:0000256" key="9">
    <source>
        <dbReference type="ARBA" id="ARBA00048988"/>
    </source>
</evidence>
<organism evidence="14 15">
    <name type="scientific">Nocardioides piscis</name>
    <dbReference type="NCBI Taxonomy" id="2714938"/>
    <lineage>
        <taxon>Bacteria</taxon>
        <taxon>Bacillati</taxon>
        <taxon>Actinomycetota</taxon>
        <taxon>Actinomycetes</taxon>
        <taxon>Propionibacteriales</taxon>
        <taxon>Nocardioidaceae</taxon>
        <taxon>Nocardioides</taxon>
    </lineage>
</organism>
<dbReference type="GO" id="GO:0043138">
    <property type="term" value="F:3'-5' DNA helicase activity"/>
    <property type="evidence" value="ECO:0007669"/>
    <property type="project" value="UniProtKB-EC"/>
</dbReference>
<evidence type="ECO:0000259" key="13">
    <source>
        <dbReference type="PROSITE" id="PS51217"/>
    </source>
</evidence>
<evidence type="ECO:0000256" key="2">
    <source>
        <dbReference type="ARBA" id="ARBA00022741"/>
    </source>
</evidence>
<dbReference type="GO" id="GO:0005829">
    <property type="term" value="C:cytosol"/>
    <property type="evidence" value="ECO:0007669"/>
    <property type="project" value="TreeGrafter"/>
</dbReference>
<reference evidence="14 15" key="1">
    <citation type="submission" date="2020-03" db="EMBL/GenBank/DDBJ databases">
        <title>Nocardioides sp. nov., isolated from fish.</title>
        <authorList>
            <person name="Hyun D.-W."/>
            <person name="Bae J.-W."/>
        </authorList>
    </citation>
    <scope>NUCLEOTIDE SEQUENCE [LARGE SCALE GENOMIC DNA]</scope>
    <source>
        <strain evidence="14 15">HDW12A</strain>
    </source>
</reference>
<dbReference type="InterPro" id="IPR010997">
    <property type="entry name" value="HRDC-like_sf"/>
</dbReference>
<dbReference type="PROSITE" id="PS51198">
    <property type="entry name" value="UVRD_HELICASE_ATP_BIND"/>
    <property type="match status" value="1"/>
</dbReference>
<dbReference type="PROSITE" id="PS50967">
    <property type="entry name" value="HRDC"/>
    <property type="match status" value="1"/>
</dbReference>
<dbReference type="Pfam" id="PF00580">
    <property type="entry name" value="UvrD-helicase"/>
    <property type="match status" value="1"/>
</dbReference>
<keyword evidence="5 10" id="KW-0067">ATP-binding</keyword>
<dbReference type="GO" id="GO:0033202">
    <property type="term" value="C:DNA helicase complex"/>
    <property type="evidence" value="ECO:0007669"/>
    <property type="project" value="TreeGrafter"/>
</dbReference>
<evidence type="ECO:0000259" key="11">
    <source>
        <dbReference type="PROSITE" id="PS50967"/>
    </source>
</evidence>
<protein>
    <recommendedName>
        <fullName evidence="8">DNA 3'-5' helicase</fullName>
        <ecNumber evidence="8">5.6.2.4</ecNumber>
    </recommendedName>
</protein>
<evidence type="ECO:0000259" key="12">
    <source>
        <dbReference type="PROSITE" id="PS51198"/>
    </source>
</evidence>
<dbReference type="SMART" id="SM00341">
    <property type="entry name" value="HRDC"/>
    <property type="match status" value="1"/>
</dbReference>
<dbReference type="RefSeq" id="WP_166317894.1">
    <property type="nucleotide sequence ID" value="NZ_CP049866.1"/>
</dbReference>
<dbReference type="Pfam" id="PF13361">
    <property type="entry name" value="UvrD_C"/>
    <property type="match status" value="2"/>
</dbReference>
<accession>A0A6G7YG83</accession>
<evidence type="ECO:0000256" key="1">
    <source>
        <dbReference type="ARBA" id="ARBA00009922"/>
    </source>
</evidence>
<keyword evidence="15" id="KW-1185">Reference proteome</keyword>
<dbReference type="InterPro" id="IPR013986">
    <property type="entry name" value="DExx_box_DNA_helicase_dom_sf"/>
</dbReference>
<dbReference type="KEGG" id="npi:G7071_09540"/>
<dbReference type="InterPro" id="IPR000212">
    <property type="entry name" value="DNA_helicase_UvrD/REP"/>
</dbReference>
<evidence type="ECO:0000313" key="15">
    <source>
        <dbReference type="Proteomes" id="UP000502035"/>
    </source>
</evidence>